<accession>A0A8T3A017</accession>
<organism evidence="2 3">
    <name type="scientific">Populus deltoides</name>
    <name type="common">Eastern poplar</name>
    <name type="synonym">Eastern cottonwood</name>
    <dbReference type="NCBI Taxonomy" id="3696"/>
    <lineage>
        <taxon>Eukaryota</taxon>
        <taxon>Viridiplantae</taxon>
        <taxon>Streptophyta</taxon>
        <taxon>Embryophyta</taxon>
        <taxon>Tracheophyta</taxon>
        <taxon>Spermatophyta</taxon>
        <taxon>Magnoliopsida</taxon>
        <taxon>eudicotyledons</taxon>
        <taxon>Gunneridae</taxon>
        <taxon>Pentapetalae</taxon>
        <taxon>rosids</taxon>
        <taxon>fabids</taxon>
        <taxon>Malpighiales</taxon>
        <taxon>Salicaceae</taxon>
        <taxon>Saliceae</taxon>
        <taxon>Populus</taxon>
    </lineage>
</organism>
<sequence length="204" mass="22553">MRRKKKRLDDDDDHTDGDLHHLMMWSNKSKKTGKNQVEASRGKSRRKELNGPVVEEESSKQDQGAGDCLRDLGTLCMLFVAIPNDEESNSENDQVSIAGRIVACRALGKPALLITLRDDSGTIQEKLSNWMAVKQQGGIMVTTEDISTYLQSELNNISNAIYDSHGGRNEVNSSITTPVIQSQDKNLCLSFDSEMDTTPEGSAH</sequence>
<gene>
    <name evidence="2" type="ORF">H0E87_003617</name>
</gene>
<evidence type="ECO:0000313" key="2">
    <source>
        <dbReference type="EMBL" id="KAH8523025.1"/>
    </source>
</evidence>
<protein>
    <submittedName>
        <fullName evidence="2">Uncharacterized protein</fullName>
    </submittedName>
</protein>
<comment type="caution">
    <text evidence="2">The sequence shown here is derived from an EMBL/GenBank/DDBJ whole genome shotgun (WGS) entry which is preliminary data.</text>
</comment>
<dbReference type="InterPro" id="IPR012340">
    <property type="entry name" value="NA-bd_OB-fold"/>
</dbReference>
<feature type="region of interest" description="Disordered" evidence="1">
    <location>
        <begin position="1"/>
        <end position="66"/>
    </location>
</feature>
<name>A0A8T3A017_POPDE</name>
<reference evidence="2" key="1">
    <citation type="journal article" date="2021" name="J. Hered.">
        <title>Genome Assembly of Salicaceae Populus deltoides (Eastern Cottonwood) I-69 Based on Nanopore Sequencing and Hi-C Technologies.</title>
        <authorList>
            <person name="Bai S."/>
            <person name="Wu H."/>
            <person name="Zhang J."/>
            <person name="Pan Z."/>
            <person name="Zhao W."/>
            <person name="Li Z."/>
            <person name="Tong C."/>
        </authorList>
    </citation>
    <scope>NUCLEOTIDE SEQUENCE</scope>
    <source>
        <tissue evidence="2">Leaf</tissue>
    </source>
</reference>
<evidence type="ECO:0000313" key="3">
    <source>
        <dbReference type="Proteomes" id="UP000807159"/>
    </source>
</evidence>
<proteinExistence type="predicted"/>
<dbReference type="EMBL" id="JACEGQ020000001">
    <property type="protein sequence ID" value="KAH8523025.1"/>
    <property type="molecule type" value="Genomic_DNA"/>
</dbReference>
<dbReference type="SUPFAM" id="SSF50249">
    <property type="entry name" value="Nucleic acid-binding proteins"/>
    <property type="match status" value="1"/>
</dbReference>
<dbReference type="Proteomes" id="UP000807159">
    <property type="component" value="Chromosome 1"/>
</dbReference>
<evidence type="ECO:0000256" key="1">
    <source>
        <dbReference type="SAM" id="MobiDB-lite"/>
    </source>
</evidence>
<dbReference type="Gene3D" id="2.40.50.140">
    <property type="entry name" value="Nucleic acid-binding proteins"/>
    <property type="match status" value="1"/>
</dbReference>
<keyword evidence="3" id="KW-1185">Reference proteome</keyword>
<dbReference type="AlphaFoldDB" id="A0A8T3A017"/>